<dbReference type="PIRSF" id="PIRSF025560">
    <property type="entry name" value="UCP025560"/>
    <property type="match status" value="1"/>
</dbReference>
<dbReference type="RefSeq" id="WP_052899014.1">
    <property type="nucleotide sequence ID" value="NZ_JRXE01000011.1"/>
</dbReference>
<evidence type="ECO:0000313" key="4">
    <source>
        <dbReference type="Proteomes" id="UP000036851"/>
    </source>
</evidence>
<feature type="chain" id="PRO_5009400787" evidence="1">
    <location>
        <begin position="21"/>
        <end position="107"/>
    </location>
</feature>
<dbReference type="EMBL" id="JRXE01000011">
    <property type="protein sequence ID" value="KOC90245.1"/>
    <property type="molecule type" value="Genomic_DNA"/>
</dbReference>
<protein>
    <submittedName>
        <fullName evidence="2">Amine metabolic protein ydbL</fullName>
    </submittedName>
</protein>
<dbReference type="PATRIC" id="fig|1560201.3.peg.1959"/>
<accession>A0A0L7T4G5</accession>
<evidence type="ECO:0000256" key="1">
    <source>
        <dbReference type="SAM" id="SignalP"/>
    </source>
</evidence>
<dbReference type="Pfam" id="PF07027">
    <property type="entry name" value="DUF1318"/>
    <property type="match status" value="1"/>
</dbReference>
<evidence type="ECO:0000313" key="5">
    <source>
        <dbReference type="Proteomes" id="UP000037088"/>
    </source>
</evidence>
<dbReference type="InterPro" id="IPR008309">
    <property type="entry name" value="YdbL"/>
</dbReference>
<proteinExistence type="predicted"/>
<keyword evidence="1" id="KW-0732">Signal</keyword>
<evidence type="ECO:0000313" key="3">
    <source>
        <dbReference type="EMBL" id="KOC94793.1"/>
    </source>
</evidence>
<reference evidence="4 5" key="1">
    <citation type="journal article" date="2015" name="Int. J. Syst. Evol. Microbiol.">
        <title>Erwinia iniecta sp. nov., isolated from Russian wheat aphids (Diuraphis noxia).</title>
        <authorList>
            <person name="Campillo T."/>
            <person name="Luna E."/>
            <person name="Portier P."/>
            <person name="Fischer-Le Saux M."/>
            <person name="Lapitan N."/>
            <person name="Tisserat N.A."/>
            <person name="Leach J.E."/>
        </authorList>
    </citation>
    <scope>NUCLEOTIDE SEQUENCE [LARGE SCALE GENOMIC DNA]</scope>
    <source>
        <strain evidence="2 5">B120</strain>
        <strain evidence="3 4">B149</strain>
    </source>
</reference>
<organism evidence="2 5">
    <name type="scientific">Winslowiella iniecta</name>
    <dbReference type="NCBI Taxonomy" id="1560201"/>
    <lineage>
        <taxon>Bacteria</taxon>
        <taxon>Pseudomonadati</taxon>
        <taxon>Pseudomonadota</taxon>
        <taxon>Gammaproteobacteria</taxon>
        <taxon>Enterobacterales</taxon>
        <taxon>Erwiniaceae</taxon>
        <taxon>Winslowiella</taxon>
    </lineage>
</organism>
<sequence>MRKLLWLVLAGMLFSPSAWALSLDEARQQGRVGETLSGYIAPVQQDSTTLALVARINQGREQQYQQLAQRNGMSTAQVARIAGEKLVQRAEAGEYVRGINGLWLQKK</sequence>
<evidence type="ECO:0000313" key="2">
    <source>
        <dbReference type="EMBL" id="KOC90245.1"/>
    </source>
</evidence>
<dbReference type="STRING" id="1560201.NG42_09205"/>
<name>A0A0L7T4G5_9GAMM</name>
<feature type="signal peptide" evidence="1">
    <location>
        <begin position="1"/>
        <end position="20"/>
    </location>
</feature>
<dbReference type="OrthoDB" id="9798130at2"/>
<dbReference type="Proteomes" id="UP000036851">
    <property type="component" value="Unassembled WGS sequence"/>
</dbReference>
<gene>
    <name evidence="2" type="ORF">NG42_09205</name>
    <name evidence="3" type="ORF">NG43_03135</name>
</gene>
<dbReference type="Proteomes" id="UP000037088">
    <property type="component" value="Unassembled WGS sequence"/>
</dbReference>
<dbReference type="EMBL" id="JRXF01000003">
    <property type="protein sequence ID" value="KOC94793.1"/>
    <property type="molecule type" value="Genomic_DNA"/>
</dbReference>
<keyword evidence="5" id="KW-1185">Reference proteome</keyword>
<comment type="caution">
    <text evidence="2">The sequence shown here is derived from an EMBL/GenBank/DDBJ whole genome shotgun (WGS) entry which is preliminary data.</text>
</comment>
<dbReference type="AlphaFoldDB" id="A0A0L7T4G5"/>